<organism evidence="6 7">
    <name type="scientific">Fructilactobacillus lindneri DSM 20690 = JCM 11027</name>
    <dbReference type="NCBI Taxonomy" id="1122148"/>
    <lineage>
        <taxon>Bacteria</taxon>
        <taxon>Bacillati</taxon>
        <taxon>Bacillota</taxon>
        <taxon>Bacilli</taxon>
        <taxon>Lactobacillales</taxon>
        <taxon>Lactobacillaceae</taxon>
        <taxon>Fructilactobacillus</taxon>
    </lineage>
</organism>
<keyword evidence="3 4" id="KW-0597">Phosphoprotein</keyword>
<name>A0A0R2JM23_9LACO</name>
<dbReference type="RefSeq" id="WP_054646516.1">
    <property type="nucleotide sequence ID" value="NZ_FUXS01000003.1"/>
</dbReference>
<evidence type="ECO:0000256" key="1">
    <source>
        <dbReference type="ARBA" id="ARBA00004496"/>
    </source>
</evidence>
<keyword evidence="7" id="KW-1185">Reference proteome</keyword>
<protein>
    <recommendedName>
        <fullName evidence="4">Citrate lyase acyl carrier protein</fullName>
    </recommendedName>
    <alternativeName>
        <fullName evidence="4">Citrate lyase gamma chain</fullName>
    </alternativeName>
</protein>
<dbReference type="NCBIfam" id="TIGR01608">
    <property type="entry name" value="citD"/>
    <property type="match status" value="1"/>
</dbReference>
<dbReference type="OrthoDB" id="1120942at2"/>
<dbReference type="STRING" id="53444.AYR59_01585"/>
<comment type="subcellular location">
    <subcellularLocation>
        <location evidence="1 4">Cytoplasm</location>
    </subcellularLocation>
</comment>
<dbReference type="AlphaFoldDB" id="A0A0R2JM23"/>
<evidence type="ECO:0000313" key="7">
    <source>
        <dbReference type="Proteomes" id="UP000051565"/>
    </source>
</evidence>
<sequence>MEIKKTAMDGTLESSDIQITVSKGTNGVNIDLTSDVKERFGDDIIATIKKVASDFQLDNVNIKAVDQGALDCVIKARAITAIQRALGNSEEPAWEAL</sequence>
<gene>
    <name evidence="4" type="primary">citD</name>
    <name evidence="6" type="ORF">IV52_GL001390</name>
</gene>
<comment type="similarity">
    <text evidence="4">Belongs to the CitD family.</text>
</comment>
<feature type="modified residue" description="O-(phosphoribosyl dephospho-coenzyme A)serine" evidence="4 5">
    <location>
        <position position="14"/>
    </location>
</feature>
<dbReference type="GO" id="GO:0005737">
    <property type="term" value="C:cytoplasm"/>
    <property type="evidence" value="ECO:0007669"/>
    <property type="project" value="UniProtKB-SubCell"/>
</dbReference>
<dbReference type="NCBIfam" id="NF009726">
    <property type="entry name" value="PRK13253.1"/>
    <property type="match status" value="1"/>
</dbReference>
<accession>A0A0R2JM23</accession>
<dbReference type="InterPro" id="IPR006495">
    <property type="entry name" value="CitD"/>
</dbReference>
<reference evidence="6 7" key="1">
    <citation type="journal article" date="2015" name="Genome Announc.">
        <title>Expanding the biotechnology potential of lactobacilli through comparative genomics of 213 strains and associated genera.</title>
        <authorList>
            <person name="Sun Z."/>
            <person name="Harris H.M."/>
            <person name="McCann A."/>
            <person name="Guo C."/>
            <person name="Argimon S."/>
            <person name="Zhang W."/>
            <person name="Yang X."/>
            <person name="Jeffery I.B."/>
            <person name="Cooney J.C."/>
            <person name="Kagawa T.F."/>
            <person name="Liu W."/>
            <person name="Song Y."/>
            <person name="Salvetti E."/>
            <person name="Wrobel A."/>
            <person name="Rasinkangas P."/>
            <person name="Parkhill J."/>
            <person name="Rea M.C."/>
            <person name="O'Sullivan O."/>
            <person name="Ritari J."/>
            <person name="Douillard F.P."/>
            <person name="Paul Ross R."/>
            <person name="Yang R."/>
            <person name="Briner A.E."/>
            <person name="Felis G.E."/>
            <person name="de Vos W.M."/>
            <person name="Barrangou R."/>
            <person name="Klaenhammer T.R."/>
            <person name="Caufield P.W."/>
            <person name="Cui Y."/>
            <person name="Zhang H."/>
            <person name="O'Toole P.W."/>
        </authorList>
    </citation>
    <scope>NUCLEOTIDE SEQUENCE [LARGE SCALE GENOMIC DNA]</scope>
    <source>
        <strain evidence="6 7">DSM 20690</strain>
    </source>
</reference>
<dbReference type="GeneID" id="61249574"/>
<comment type="function">
    <text evidence="4">Covalent carrier of the coenzyme of citrate lyase.</text>
</comment>
<keyword evidence="6" id="KW-0456">Lyase</keyword>
<dbReference type="InterPro" id="IPR023439">
    <property type="entry name" value="Mal_deCO2ase/Cit_lyase_ACP"/>
</dbReference>
<dbReference type="Pfam" id="PF06857">
    <property type="entry name" value="ACP"/>
    <property type="match status" value="1"/>
</dbReference>
<dbReference type="PIRSF" id="PIRSF002736">
    <property type="entry name" value="Citrt_lyas_gamma"/>
    <property type="match status" value="1"/>
</dbReference>
<proteinExistence type="inferred from homology"/>
<evidence type="ECO:0000313" key="6">
    <source>
        <dbReference type="EMBL" id="KRN78256.1"/>
    </source>
</evidence>
<dbReference type="GO" id="GO:0016829">
    <property type="term" value="F:lyase activity"/>
    <property type="evidence" value="ECO:0007669"/>
    <property type="project" value="UniProtKB-KW"/>
</dbReference>
<evidence type="ECO:0000256" key="4">
    <source>
        <dbReference type="HAMAP-Rule" id="MF_00805"/>
    </source>
</evidence>
<keyword evidence="2 4" id="KW-0963">Cytoplasm</keyword>
<evidence type="ECO:0000256" key="3">
    <source>
        <dbReference type="ARBA" id="ARBA00022553"/>
    </source>
</evidence>
<evidence type="ECO:0000256" key="5">
    <source>
        <dbReference type="PIRSR" id="PIRSR002736-50"/>
    </source>
</evidence>
<dbReference type="EMBL" id="JQBT01000036">
    <property type="protein sequence ID" value="KRN78256.1"/>
    <property type="molecule type" value="Genomic_DNA"/>
</dbReference>
<dbReference type="HAMAP" id="MF_00805">
    <property type="entry name" value="CitD"/>
    <property type="match status" value="1"/>
</dbReference>
<comment type="subunit">
    <text evidence="4">Oligomer with a subunit composition of (alpha,beta,gamma)6.</text>
</comment>
<dbReference type="Proteomes" id="UP000051565">
    <property type="component" value="Unassembled WGS sequence"/>
</dbReference>
<comment type="caution">
    <text evidence="6">The sequence shown here is derived from an EMBL/GenBank/DDBJ whole genome shotgun (WGS) entry which is preliminary data.</text>
</comment>
<evidence type="ECO:0000256" key="2">
    <source>
        <dbReference type="ARBA" id="ARBA00022490"/>
    </source>
</evidence>
<dbReference type="PATRIC" id="fig|1122148.6.peg.1428"/>